<dbReference type="GO" id="GO:0016020">
    <property type="term" value="C:membrane"/>
    <property type="evidence" value="ECO:0007669"/>
    <property type="project" value="UniProtKB-SubCell"/>
</dbReference>
<comment type="subcellular location">
    <subcellularLocation>
        <location evidence="1">Membrane</location>
        <topology evidence="1">Multi-pass membrane protein</topology>
    </subcellularLocation>
</comment>
<keyword evidence="3 5" id="KW-1133">Transmembrane helix</keyword>
<evidence type="ECO:0000256" key="3">
    <source>
        <dbReference type="ARBA" id="ARBA00022989"/>
    </source>
</evidence>
<feature type="transmembrane region" description="Helical" evidence="5">
    <location>
        <begin position="28"/>
        <end position="45"/>
    </location>
</feature>
<dbReference type="PANTHER" id="PTHR36926:SF1">
    <property type="entry name" value="COLICIN V PRODUCTION PROTEIN"/>
    <property type="match status" value="1"/>
</dbReference>
<dbReference type="Pfam" id="PF02674">
    <property type="entry name" value="Colicin_V"/>
    <property type="match status" value="1"/>
</dbReference>
<evidence type="ECO:0000313" key="7">
    <source>
        <dbReference type="Proteomes" id="UP000552241"/>
    </source>
</evidence>
<reference evidence="6 7" key="1">
    <citation type="submission" date="2020-07" db="EMBL/GenBank/DDBJ databases">
        <title>Moheibacter lacus sp. nov., a member of the family Flavobacteriaceae isolated from freshwater lake sediment.</title>
        <authorList>
            <person name="Liu Y."/>
        </authorList>
    </citation>
    <scope>NUCLEOTIDE SEQUENCE [LARGE SCALE GENOMIC DNA]</scope>
    <source>
        <strain evidence="6 7">BDHS18</strain>
    </source>
</reference>
<dbReference type="GO" id="GO:0009403">
    <property type="term" value="P:toxin biosynthetic process"/>
    <property type="evidence" value="ECO:0007669"/>
    <property type="project" value="InterPro"/>
</dbReference>
<protein>
    <submittedName>
        <fullName evidence="6">CvpA family protein</fullName>
    </submittedName>
</protein>
<dbReference type="InterPro" id="IPR052719">
    <property type="entry name" value="CvpA-like"/>
</dbReference>
<dbReference type="EMBL" id="JACDZE010000001">
    <property type="protein sequence ID" value="MBA5628574.1"/>
    <property type="molecule type" value="Genomic_DNA"/>
</dbReference>
<keyword evidence="7" id="KW-1185">Reference proteome</keyword>
<gene>
    <name evidence="6" type="ORF">HU137_02175</name>
</gene>
<sequence>MNYLDWFFVFILGSGAVWGYQKGLIKAILGFLGIGLAIWIGFKFSEFAVPYVAEVDFIPIELVNLVAIVLTIILIYFAVKIIAKILHSITHTIGLGIFNRLGGVVFGILINLFMLGALVYYVLPFFDSMIGSEMISQSKLMPYLHDVIDLFKMNFHLVKESL</sequence>
<dbReference type="RefSeq" id="WP_182042167.1">
    <property type="nucleotide sequence ID" value="NZ_JACDZE010000001.1"/>
</dbReference>
<feature type="transmembrane region" description="Helical" evidence="5">
    <location>
        <begin position="57"/>
        <end position="79"/>
    </location>
</feature>
<accession>A0A838ZJN9</accession>
<proteinExistence type="predicted"/>
<dbReference type="PANTHER" id="PTHR36926">
    <property type="entry name" value="COLICIN V PRODUCTION PROTEIN"/>
    <property type="match status" value="1"/>
</dbReference>
<evidence type="ECO:0000256" key="1">
    <source>
        <dbReference type="ARBA" id="ARBA00004141"/>
    </source>
</evidence>
<keyword evidence="2 5" id="KW-0812">Transmembrane</keyword>
<dbReference type="AlphaFoldDB" id="A0A838ZJN9"/>
<evidence type="ECO:0000313" key="6">
    <source>
        <dbReference type="EMBL" id="MBA5628574.1"/>
    </source>
</evidence>
<organism evidence="6 7">
    <name type="scientific">Moheibacter lacus</name>
    <dbReference type="NCBI Taxonomy" id="2745851"/>
    <lineage>
        <taxon>Bacteria</taxon>
        <taxon>Pseudomonadati</taxon>
        <taxon>Bacteroidota</taxon>
        <taxon>Flavobacteriia</taxon>
        <taxon>Flavobacteriales</taxon>
        <taxon>Weeksellaceae</taxon>
        <taxon>Moheibacter</taxon>
    </lineage>
</organism>
<feature type="transmembrane region" description="Helical" evidence="5">
    <location>
        <begin position="6"/>
        <end position="21"/>
    </location>
</feature>
<dbReference type="Proteomes" id="UP000552241">
    <property type="component" value="Unassembled WGS sequence"/>
</dbReference>
<dbReference type="InterPro" id="IPR003825">
    <property type="entry name" value="Colicin-V_CvpA"/>
</dbReference>
<feature type="transmembrane region" description="Helical" evidence="5">
    <location>
        <begin position="100"/>
        <end position="123"/>
    </location>
</feature>
<evidence type="ECO:0000256" key="2">
    <source>
        <dbReference type="ARBA" id="ARBA00022692"/>
    </source>
</evidence>
<keyword evidence="4 5" id="KW-0472">Membrane</keyword>
<evidence type="ECO:0000256" key="4">
    <source>
        <dbReference type="ARBA" id="ARBA00023136"/>
    </source>
</evidence>
<evidence type="ECO:0000256" key="5">
    <source>
        <dbReference type="SAM" id="Phobius"/>
    </source>
</evidence>
<comment type="caution">
    <text evidence="6">The sequence shown here is derived from an EMBL/GenBank/DDBJ whole genome shotgun (WGS) entry which is preliminary data.</text>
</comment>
<name>A0A838ZJN9_9FLAO</name>